<evidence type="ECO:0000313" key="6">
    <source>
        <dbReference type="EMBL" id="MEY6431946.1"/>
    </source>
</evidence>
<protein>
    <submittedName>
        <fullName evidence="6">ATP-binding cassette domain-containing protein</fullName>
    </submittedName>
</protein>
<reference evidence="6 7" key="1">
    <citation type="submission" date="2024-05" db="EMBL/GenBank/DDBJ databases">
        <title>Genome Sequence and Characterization of the New Strain Purple Sulfur Bacterium of Genus Thioalkalicoccus.</title>
        <authorList>
            <person name="Bryantseva I.A."/>
            <person name="Kyndt J.A."/>
            <person name="Imhoff J.F."/>
        </authorList>
    </citation>
    <scope>NUCLEOTIDE SEQUENCE [LARGE SCALE GENOMIC DNA]</scope>
    <source>
        <strain evidence="6 7">Um2</strain>
    </source>
</reference>
<organism evidence="6 7">
    <name type="scientific">Thioalkalicoccus limnaeus</name>
    <dbReference type="NCBI Taxonomy" id="120681"/>
    <lineage>
        <taxon>Bacteria</taxon>
        <taxon>Pseudomonadati</taxon>
        <taxon>Pseudomonadota</taxon>
        <taxon>Gammaproteobacteria</taxon>
        <taxon>Chromatiales</taxon>
        <taxon>Chromatiaceae</taxon>
        <taxon>Thioalkalicoccus</taxon>
    </lineage>
</organism>
<accession>A0ABV4BBS9</accession>
<dbReference type="Pfam" id="PF00005">
    <property type="entry name" value="ABC_tran"/>
    <property type="match status" value="1"/>
</dbReference>
<evidence type="ECO:0000256" key="4">
    <source>
        <dbReference type="ARBA" id="ARBA00022840"/>
    </source>
</evidence>
<dbReference type="EMBL" id="JBDKXB010000005">
    <property type="protein sequence ID" value="MEY6431946.1"/>
    <property type="molecule type" value="Genomic_DNA"/>
</dbReference>
<dbReference type="Proteomes" id="UP001564408">
    <property type="component" value="Unassembled WGS sequence"/>
</dbReference>
<dbReference type="PANTHER" id="PTHR42734">
    <property type="entry name" value="METAL TRANSPORT SYSTEM ATP-BINDING PROTEIN TM_0124-RELATED"/>
    <property type="match status" value="1"/>
</dbReference>
<comment type="caution">
    <text evidence="6">The sequence shown here is derived from an EMBL/GenBank/DDBJ whole genome shotgun (WGS) entry which is preliminary data.</text>
</comment>
<dbReference type="PROSITE" id="PS50893">
    <property type="entry name" value="ABC_TRANSPORTER_2"/>
    <property type="match status" value="1"/>
</dbReference>
<evidence type="ECO:0000313" key="7">
    <source>
        <dbReference type="Proteomes" id="UP001564408"/>
    </source>
</evidence>
<keyword evidence="3" id="KW-0547">Nucleotide-binding</keyword>
<gene>
    <name evidence="6" type="ORF">ABC977_05925</name>
</gene>
<dbReference type="RefSeq" id="WP_369666327.1">
    <property type="nucleotide sequence ID" value="NZ_JBDKXB010000005.1"/>
</dbReference>
<evidence type="ECO:0000256" key="1">
    <source>
        <dbReference type="ARBA" id="ARBA00005417"/>
    </source>
</evidence>
<evidence type="ECO:0000256" key="2">
    <source>
        <dbReference type="ARBA" id="ARBA00022448"/>
    </source>
</evidence>
<sequence length="189" mass="20631">MKAERLLQCDQVVAGYGRPVVGPVSFDLHRGEVLGLLGSNGSGKSTLLKAITGVARVFSGQIDKLPDIRLAHHRQQPVRPREFPLTGRDLVRLTGASKRKAPEDVARLLKGRMDRLSGGQFQIVQVWACMGSPSDLILLDEPTNNLDPATMDTLVRLIREELNGRTLLVVSHEASFIEAVCSRVLSVSS</sequence>
<name>A0ABV4BBS9_9GAMM</name>
<evidence type="ECO:0000256" key="3">
    <source>
        <dbReference type="ARBA" id="ARBA00022741"/>
    </source>
</evidence>
<dbReference type="InterPro" id="IPR027417">
    <property type="entry name" value="P-loop_NTPase"/>
</dbReference>
<dbReference type="InterPro" id="IPR003593">
    <property type="entry name" value="AAA+_ATPase"/>
</dbReference>
<comment type="similarity">
    <text evidence="1">Belongs to the ABC transporter superfamily.</text>
</comment>
<feature type="domain" description="ABC transporter" evidence="5">
    <location>
        <begin position="1"/>
        <end position="189"/>
    </location>
</feature>
<dbReference type="InterPro" id="IPR050153">
    <property type="entry name" value="Metal_Ion_Import_ABC"/>
</dbReference>
<dbReference type="GO" id="GO:0005524">
    <property type="term" value="F:ATP binding"/>
    <property type="evidence" value="ECO:0007669"/>
    <property type="project" value="UniProtKB-KW"/>
</dbReference>
<dbReference type="SMART" id="SM00382">
    <property type="entry name" value="AAA"/>
    <property type="match status" value="1"/>
</dbReference>
<dbReference type="SUPFAM" id="SSF52540">
    <property type="entry name" value="P-loop containing nucleoside triphosphate hydrolases"/>
    <property type="match status" value="1"/>
</dbReference>
<keyword evidence="7" id="KW-1185">Reference proteome</keyword>
<proteinExistence type="inferred from homology"/>
<dbReference type="PANTHER" id="PTHR42734:SF17">
    <property type="entry name" value="METAL TRANSPORT SYSTEM ATP-BINDING PROTEIN TM_0124-RELATED"/>
    <property type="match status" value="1"/>
</dbReference>
<evidence type="ECO:0000259" key="5">
    <source>
        <dbReference type="PROSITE" id="PS50893"/>
    </source>
</evidence>
<keyword evidence="4 6" id="KW-0067">ATP-binding</keyword>
<keyword evidence="2" id="KW-0813">Transport</keyword>
<dbReference type="InterPro" id="IPR003439">
    <property type="entry name" value="ABC_transporter-like_ATP-bd"/>
</dbReference>
<dbReference type="Gene3D" id="3.40.50.300">
    <property type="entry name" value="P-loop containing nucleotide triphosphate hydrolases"/>
    <property type="match status" value="1"/>
</dbReference>